<organism evidence="1 2">
    <name type="scientific">Citroniella saccharovorans</name>
    <dbReference type="NCBI Taxonomy" id="2053367"/>
    <lineage>
        <taxon>Bacteria</taxon>
        <taxon>Bacillati</taxon>
        <taxon>Bacillota</taxon>
        <taxon>Tissierellia</taxon>
        <taxon>Tissierellales</taxon>
        <taxon>Peptoniphilaceae</taxon>
        <taxon>Citroniella</taxon>
    </lineage>
</organism>
<dbReference type="EMBL" id="JAYKOT010000003">
    <property type="protein sequence ID" value="MEB3429502.1"/>
    <property type="molecule type" value="Genomic_DNA"/>
</dbReference>
<dbReference type="Proteomes" id="UP001357733">
    <property type="component" value="Unassembled WGS sequence"/>
</dbReference>
<protein>
    <submittedName>
        <fullName evidence="1">DUF370 domain-containing protein</fullName>
    </submittedName>
</protein>
<comment type="caution">
    <text evidence="1">The sequence shown here is derived from an EMBL/GenBank/DDBJ whole genome shotgun (WGS) entry which is preliminary data.</text>
</comment>
<dbReference type="Pfam" id="PF04025">
    <property type="entry name" value="RemA-like"/>
    <property type="match status" value="1"/>
</dbReference>
<sequence length="83" mass="9302">MINVGYNNYVSIDKIVAIISPDSAPIKRMIQNLRDSVDLINATSGRKTRSVIILQNRQIMLSALQAETLTQRLMEAKKTNEKG</sequence>
<keyword evidence="2" id="KW-1185">Reference proteome</keyword>
<accession>A0AAW9MY97</accession>
<dbReference type="PANTHER" id="PTHR38449">
    <property type="entry name" value="REGULATORY PROTEIN TM_1690-RELATED"/>
    <property type="match status" value="1"/>
</dbReference>
<gene>
    <name evidence="1" type="ORF">VLK81_05670</name>
</gene>
<name>A0AAW9MY97_9FIRM</name>
<proteinExistence type="predicted"/>
<dbReference type="AlphaFoldDB" id="A0AAW9MY97"/>
<dbReference type="InterPro" id="IPR007169">
    <property type="entry name" value="RemA-like"/>
</dbReference>
<dbReference type="RefSeq" id="WP_324619687.1">
    <property type="nucleotide sequence ID" value="NZ_JAYKOT010000003.1"/>
</dbReference>
<evidence type="ECO:0000313" key="2">
    <source>
        <dbReference type="Proteomes" id="UP001357733"/>
    </source>
</evidence>
<dbReference type="PANTHER" id="PTHR38449:SF1">
    <property type="entry name" value="REGULATORY PROTEIN SSL2874-RELATED"/>
    <property type="match status" value="1"/>
</dbReference>
<dbReference type="NCBIfam" id="NF003315">
    <property type="entry name" value="PRK04323.1"/>
    <property type="match status" value="1"/>
</dbReference>
<evidence type="ECO:0000313" key="1">
    <source>
        <dbReference type="EMBL" id="MEB3429502.1"/>
    </source>
</evidence>
<reference evidence="1 2" key="1">
    <citation type="submission" date="2024-01" db="EMBL/GenBank/DDBJ databases">
        <title>Complete genome sequence of Citroniella saccharovorans strain M6.X9, isolated from human fecal sample.</title>
        <authorList>
            <person name="Cheng G."/>
            <person name="Westerholm M."/>
            <person name="Schnurer A."/>
        </authorList>
    </citation>
    <scope>NUCLEOTIDE SEQUENCE [LARGE SCALE GENOMIC DNA]</scope>
    <source>
        <strain evidence="1 2">DSM 29873</strain>
    </source>
</reference>